<reference evidence="6 7" key="1">
    <citation type="journal article" date="2017" name="PLoS Biol.">
        <title>The sea cucumber genome provides insights into morphological evolution and visceral regeneration.</title>
        <authorList>
            <person name="Zhang X."/>
            <person name="Sun L."/>
            <person name="Yuan J."/>
            <person name="Sun Y."/>
            <person name="Gao Y."/>
            <person name="Zhang L."/>
            <person name="Li S."/>
            <person name="Dai H."/>
            <person name="Hamel J.F."/>
            <person name="Liu C."/>
            <person name="Yu Y."/>
            <person name="Liu S."/>
            <person name="Lin W."/>
            <person name="Guo K."/>
            <person name="Jin S."/>
            <person name="Xu P."/>
            <person name="Storey K.B."/>
            <person name="Huan P."/>
            <person name="Zhang T."/>
            <person name="Zhou Y."/>
            <person name="Zhang J."/>
            <person name="Lin C."/>
            <person name="Li X."/>
            <person name="Xing L."/>
            <person name="Huo D."/>
            <person name="Sun M."/>
            <person name="Wang L."/>
            <person name="Mercier A."/>
            <person name="Li F."/>
            <person name="Yang H."/>
            <person name="Xiang J."/>
        </authorList>
    </citation>
    <scope>NUCLEOTIDE SEQUENCE [LARGE SCALE GENOMIC DNA]</scope>
    <source>
        <strain evidence="6">Shaxun</strain>
        <tissue evidence="6">Muscle</tissue>
    </source>
</reference>
<keyword evidence="4" id="KW-0904">Protein phosphatase</keyword>
<dbReference type="EC" id="3.1.3.48" evidence="2"/>
<dbReference type="PROSITE" id="PS50056">
    <property type="entry name" value="TYR_PHOSPHATASE_2"/>
    <property type="match status" value="1"/>
</dbReference>
<dbReference type="Proteomes" id="UP000230750">
    <property type="component" value="Unassembled WGS sequence"/>
</dbReference>
<gene>
    <name evidence="6" type="ORF">BSL78_07706</name>
</gene>
<dbReference type="SUPFAM" id="SSF52799">
    <property type="entry name" value="(Phosphotyrosine protein) phosphatases II"/>
    <property type="match status" value="1"/>
</dbReference>
<dbReference type="InterPro" id="IPR029021">
    <property type="entry name" value="Prot-tyrosine_phosphatase-like"/>
</dbReference>
<organism evidence="6 7">
    <name type="scientific">Stichopus japonicus</name>
    <name type="common">Sea cucumber</name>
    <dbReference type="NCBI Taxonomy" id="307972"/>
    <lineage>
        <taxon>Eukaryota</taxon>
        <taxon>Metazoa</taxon>
        <taxon>Echinodermata</taxon>
        <taxon>Eleutherozoa</taxon>
        <taxon>Echinozoa</taxon>
        <taxon>Holothuroidea</taxon>
        <taxon>Aspidochirotacea</taxon>
        <taxon>Aspidochirotida</taxon>
        <taxon>Stichopodidae</taxon>
        <taxon>Apostichopus</taxon>
    </lineage>
</organism>
<dbReference type="InterPro" id="IPR022778">
    <property type="entry name" value="CDKN3"/>
</dbReference>
<comment type="caution">
    <text evidence="6">The sequence shown here is derived from an EMBL/GenBank/DDBJ whole genome shotgun (WGS) entry which is preliminary data.</text>
</comment>
<dbReference type="EMBL" id="MRZV01000217">
    <property type="protein sequence ID" value="PIK55390.1"/>
    <property type="molecule type" value="Genomic_DNA"/>
</dbReference>
<sequence>MGVRSLKYMAFSGATEDNNGFSSSDDERDEEVDTTPFSITWLDLSEYGFSEPLGLSGLPGCRFQETWRSLTADIRTLKNDGIEDVFVFCTRGELKKFRVPRLFDSYSEAGINLHHYPIQDGNVPTTQNCMKMLDELRVNLSRGDKTLIHCFGGLGRTCLIAACLLLMLDDSLLPEQAIERMRQLQGPRAIQTVKKDEGNIRSRVRCGKQEISLQMKASVKSTVYTCLIHCIRHHLKKLSQATKHVNWQVFCSGFLEISRTGLPPPGTLLYPRHISVWRLSFVPASWRLSRSSFSRNTAVSQPHLC</sequence>
<evidence type="ECO:0000256" key="4">
    <source>
        <dbReference type="ARBA" id="ARBA00022912"/>
    </source>
</evidence>
<dbReference type="InterPro" id="IPR000387">
    <property type="entry name" value="Tyr_Pase_dom"/>
</dbReference>
<dbReference type="Pfam" id="PF05706">
    <property type="entry name" value="CDKN3"/>
    <property type="match status" value="1"/>
</dbReference>
<evidence type="ECO:0000313" key="7">
    <source>
        <dbReference type="Proteomes" id="UP000230750"/>
    </source>
</evidence>
<dbReference type="OrthoDB" id="19045at2759"/>
<proteinExistence type="inferred from homology"/>
<accession>A0A2G8L5I1</accession>
<dbReference type="InterPro" id="IPR003595">
    <property type="entry name" value="Tyr_Pase_cat"/>
</dbReference>
<keyword evidence="3" id="KW-0378">Hydrolase</keyword>
<dbReference type="STRING" id="307972.A0A2G8L5I1"/>
<dbReference type="SMART" id="SM00404">
    <property type="entry name" value="PTPc_motif"/>
    <property type="match status" value="1"/>
</dbReference>
<evidence type="ECO:0000256" key="3">
    <source>
        <dbReference type="ARBA" id="ARBA00022801"/>
    </source>
</evidence>
<evidence type="ECO:0000256" key="1">
    <source>
        <dbReference type="ARBA" id="ARBA00009580"/>
    </source>
</evidence>
<dbReference type="AlphaFoldDB" id="A0A2G8L5I1"/>
<evidence type="ECO:0000256" key="2">
    <source>
        <dbReference type="ARBA" id="ARBA00013064"/>
    </source>
</evidence>
<dbReference type="FunFam" id="3.90.190.10:FF:000157">
    <property type="entry name" value="Protein-tyrosine phosphatase"/>
    <property type="match status" value="1"/>
</dbReference>
<comment type="similarity">
    <text evidence="1">Belongs to the protein-tyrosine phosphatase family.</text>
</comment>
<dbReference type="Gene3D" id="3.90.190.10">
    <property type="entry name" value="Protein tyrosine phosphatase superfamily"/>
    <property type="match status" value="1"/>
</dbReference>
<dbReference type="InterPro" id="IPR050561">
    <property type="entry name" value="PTP"/>
</dbReference>
<dbReference type="CDD" id="cd14505">
    <property type="entry name" value="CDKN3-like"/>
    <property type="match status" value="1"/>
</dbReference>
<feature type="domain" description="Tyrosine specific protein phosphatases" evidence="5">
    <location>
        <begin position="127"/>
        <end position="183"/>
    </location>
</feature>
<keyword evidence="7" id="KW-1185">Reference proteome</keyword>
<protein>
    <recommendedName>
        <fullName evidence="2">protein-tyrosine-phosphatase</fullName>
        <ecNumber evidence="2">3.1.3.48</ecNumber>
    </recommendedName>
</protein>
<dbReference type="GO" id="GO:0004725">
    <property type="term" value="F:protein tyrosine phosphatase activity"/>
    <property type="evidence" value="ECO:0007669"/>
    <property type="project" value="UniProtKB-EC"/>
</dbReference>
<name>A0A2G8L5I1_STIJA</name>
<evidence type="ECO:0000313" key="6">
    <source>
        <dbReference type="EMBL" id="PIK55390.1"/>
    </source>
</evidence>
<evidence type="ECO:0000259" key="5">
    <source>
        <dbReference type="PROSITE" id="PS50056"/>
    </source>
</evidence>
<dbReference type="PANTHER" id="PTHR23339">
    <property type="entry name" value="TYROSINE SPECIFIC PROTEIN PHOSPHATASE AND DUAL SPECIFICITY PROTEIN PHOSPHATASE"/>
    <property type="match status" value="1"/>
</dbReference>